<feature type="transmembrane region" description="Helical" evidence="1">
    <location>
        <begin position="26"/>
        <end position="47"/>
    </location>
</feature>
<dbReference type="EMBL" id="CAEZTX010000029">
    <property type="protein sequence ID" value="CAB4580612.1"/>
    <property type="molecule type" value="Genomic_DNA"/>
</dbReference>
<protein>
    <submittedName>
        <fullName evidence="2">Unannotated protein</fullName>
    </submittedName>
</protein>
<proteinExistence type="predicted"/>
<organism evidence="2">
    <name type="scientific">freshwater metagenome</name>
    <dbReference type="NCBI Taxonomy" id="449393"/>
    <lineage>
        <taxon>unclassified sequences</taxon>
        <taxon>metagenomes</taxon>
        <taxon>ecological metagenomes</taxon>
    </lineage>
</organism>
<dbReference type="InterPro" id="IPR019099">
    <property type="entry name" value="Uncharacterised_PGPGW_TM"/>
</dbReference>
<evidence type="ECO:0000313" key="2">
    <source>
        <dbReference type="EMBL" id="CAB4580612.1"/>
    </source>
</evidence>
<accession>A0A6J6EVP1</accession>
<sequence>MFCPMAQNIRRKFGNVWRHLPHPFRWVIVATVGTTFVLLGIVFIFIPGPGLPLIVLGVAILATEFAWAQVIYIRIKKETDKLTARAKKAFKRK</sequence>
<dbReference type="Pfam" id="PF09656">
    <property type="entry name" value="PGPGW"/>
    <property type="match status" value="1"/>
</dbReference>
<reference evidence="2" key="1">
    <citation type="submission" date="2020-05" db="EMBL/GenBank/DDBJ databases">
        <authorList>
            <person name="Chiriac C."/>
            <person name="Salcher M."/>
            <person name="Ghai R."/>
            <person name="Kavagutti S V."/>
        </authorList>
    </citation>
    <scope>NUCLEOTIDE SEQUENCE</scope>
</reference>
<dbReference type="AlphaFoldDB" id="A0A6J6EVP1"/>
<feature type="transmembrane region" description="Helical" evidence="1">
    <location>
        <begin position="53"/>
        <end position="75"/>
    </location>
</feature>
<evidence type="ECO:0000256" key="1">
    <source>
        <dbReference type="SAM" id="Phobius"/>
    </source>
</evidence>
<name>A0A6J6EVP1_9ZZZZ</name>
<keyword evidence="1" id="KW-0812">Transmembrane</keyword>
<keyword evidence="1" id="KW-0472">Membrane</keyword>
<keyword evidence="1" id="KW-1133">Transmembrane helix</keyword>
<gene>
    <name evidence="2" type="ORF">UFOPK1755_00488</name>
</gene>